<dbReference type="OrthoDB" id="8778938at2"/>
<reference evidence="1 2" key="1">
    <citation type="submission" date="2016-02" db="EMBL/GenBank/DDBJ databases">
        <authorList>
            <person name="Wen L."/>
            <person name="He K."/>
            <person name="Yang H."/>
        </authorList>
    </citation>
    <scope>NUCLEOTIDE SEQUENCE [LARGE SCALE GENOMIC DNA]</scope>
    <source>
        <strain evidence="1 2">TSA40</strain>
    </source>
</reference>
<protein>
    <submittedName>
        <fullName evidence="1">Uncharacterized protein</fullName>
    </submittedName>
</protein>
<comment type="caution">
    <text evidence="1">The sequence shown here is derived from an EMBL/GenBank/DDBJ whole genome shotgun (WGS) entry which is preliminary data.</text>
</comment>
<dbReference type="Proteomes" id="UP000197535">
    <property type="component" value="Unassembled WGS sequence"/>
</dbReference>
<evidence type="ECO:0000313" key="1">
    <source>
        <dbReference type="EMBL" id="OWW22273.1"/>
    </source>
</evidence>
<dbReference type="RefSeq" id="WP_088709097.1">
    <property type="nucleotide sequence ID" value="NZ_LSTO01000001.1"/>
</dbReference>
<organism evidence="1 2">
    <name type="scientific">Noviherbaspirillum denitrificans</name>
    <dbReference type="NCBI Taxonomy" id="1968433"/>
    <lineage>
        <taxon>Bacteria</taxon>
        <taxon>Pseudomonadati</taxon>
        <taxon>Pseudomonadota</taxon>
        <taxon>Betaproteobacteria</taxon>
        <taxon>Burkholderiales</taxon>
        <taxon>Oxalobacteraceae</taxon>
        <taxon>Noviherbaspirillum</taxon>
    </lineage>
</organism>
<name>A0A254TNS1_9BURK</name>
<dbReference type="EMBL" id="LSTO01000001">
    <property type="protein sequence ID" value="OWW22273.1"/>
    <property type="molecule type" value="Genomic_DNA"/>
</dbReference>
<evidence type="ECO:0000313" key="2">
    <source>
        <dbReference type="Proteomes" id="UP000197535"/>
    </source>
</evidence>
<keyword evidence="2" id="KW-1185">Reference proteome</keyword>
<sequence>MDIQPKFEADMTVRSFAYTAKQLARTQTSLAPSAQYERILAEAEKHRSALRLVQRDVFEMLEQGLRMHTVTKAESDRIRQNASQTVTQAQLAISRIAAQYAPHKLAA</sequence>
<accession>A0A254TNS1</accession>
<dbReference type="AlphaFoldDB" id="A0A254TNS1"/>
<proteinExistence type="predicted"/>
<gene>
    <name evidence="1" type="ORF">AYR66_25015</name>
</gene>